<evidence type="ECO:0000313" key="2">
    <source>
        <dbReference type="EMBL" id="KII61801.1"/>
    </source>
</evidence>
<evidence type="ECO:0000313" key="3">
    <source>
        <dbReference type="Proteomes" id="UP000031668"/>
    </source>
</evidence>
<accession>A0A0C2MJJ8</accession>
<keyword evidence="3" id="KW-1185">Reference proteome</keyword>
<reference evidence="2 3" key="1">
    <citation type="journal article" date="2014" name="Genome Biol. Evol.">
        <title>The genome of the myxosporean Thelohanellus kitauei shows adaptations to nutrient acquisition within its fish host.</title>
        <authorList>
            <person name="Yang Y."/>
            <person name="Xiong J."/>
            <person name="Zhou Z."/>
            <person name="Huo F."/>
            <person name="Miao W."/>
            <person name="Ran C."/>
            <person name="Liu Y."/>
            <person name="Zhang J."/>
            <person name="Feng J."/>
            <person name="Wang M."/>
            <person name="Wang M."/>
            <person name="Wang L."/>
            <person name="Yao B."/>
        </authorList>
    </citation>
    <scope>NUCLEOTIDE SEQUENCE [LARGE SCALE GENOMIC DNA]</scope>
    <source>
        <strain evidence="2">Wuqing</strain>
    </source>
</reference>
<organism evidence="2 3">
    <name type="scientific">Thelohanellus kitauei</name>
    <name type="common">Myxosporean</name>
    <dbReference type="NCBI Taxonomy" id="669202"/>
    <lineage>
        <taxon>Eukaryota</taxon>
        <taxon>Metazoa</taxon>
        <taxon>Cnidaria</taxon>
        <taxon>Myxozoa</taxon>
        <taxon>Myxosporea</taxon>
        <taxon>Bivalvulida</taxon>
        <taxon>Platysporina</taxon>
        <taxon>Myxobolidae</taxon>
        <taxon>Thelohanellus</taxon>
    </lineage>
</organism>
<name>A0A0C2MJJ8_THEKT</name>
<dbReference type="AlphaFoldDB" id="A0A0C2MJJ8"/>
<protein>
    <submittedName>
        <fullName evidence="2">Uncharacterized protein</fullName>
    </submittedName>
</protein>
<dbReference type="Proteomes" id="UP000031668">
    <property type="component" value="Unassembled WGS sequence"/>
</dbReference>
<proteinExistence type="predicted"/>
<feature type="compositionally biased region" description="Polar residues" evidence="1">
    <location>
        <begin position="51"/>
        <end position="74"/>
    </location>
</feature>
<dbReference type="EMBL" id="JWZT01005244">
    <property type="protein sequence ID" value="KII61801.1"/>
    <property type="molecule type" value="Genomic_DNA"/>
</dbReference>
<evidence type="ECO:0000256" key="1">
    <source>
        <dbReference type="SAM" id="MobiDB-lite"/>
    </source>
</evidence>
<feature type="region of interest" description="Disordered" evidence="1">
    <location>
        <begin position="1"/>
        <end position="74"/>
    </location>
</feature>
<comment type="caution">
    <text evidence="2">The sequence shown here is derived from an EMBL/GenBank/DDBJ whole genome shotgun (WGS) entry which is preliminary data.</text>
</comment>
<gene>
    <name evidence="2" type="ORF">RF11_06059</name>
</gene>
<sequence>MTAPVPDASSMQRNEDNDNSKQTFPLSETDEQIPEDITSIIETKSRPAPSSDASSVFSNIQSSDTSPETGSAETSYGIINNITYRLSTECIDRSNDRFKLFSHKEILDVEIRSEDIFDVHYPPRISFASQLTLGSTKTQLSVILCLTTVDGCIT</sequence>